<evidence type="ECO:0000256" key="1">
    <source>
        <dbReference type="SAM" id="MobiDB-lite"/>
    </source>
</evidence>
<dbReference type="EMBL" id="BAAAMN010000046">
    <property type="protein sequence ID" value="GAA2040546.1"/>
    <property type="molecule type" value="Genomic_DNA"/>
</dbReference>
<protein>
    <submittedName>
        <fullName evidence="2">Uncharacterized protein</fullName>
    </submittedName>
</protein>
<feature type="region of interest" description="Disordered" evidence="1">
    <location>
        <begin position="33"/>
        <end position="59"/>
    </location>
</feature>
<comment type="caution">
    <text evidence="2">The sequence shown here is derived from an EMBL/GenBank/DDBJ whole genome shotgun (WGS) entry which is preliminary data.</text>
</comment>
<evidence type="ECO:0000313" key="3">
    <source>
        <dbReference type="Proteomes" id="UP001501461"/>
    </source>
</evidence>
<organism evidence="2 3">
    <name type="scientific">Yaniella flava</name>
    <dbReference type="NCBI Taxonomy" id="287930"/>
    <lineage>
        <taxon>Bacteria</taxon>
        <taxon>Bacillati</taxon>
        <taxon>Actinomycetota</taxon>
        <taxon>Actinomycetes</taxon>
        <taxon>Micrococcales</taxon>
        <taxon>Micrococcaceae</taxon>
        <taxon>Yaniella</taxon>
    </lineage>
</organism>
<accession>A0ABP5G785</accession>
<dbReference type="Proteomes" id="UP001501461">
    <property type="component" value="Unassembled WGS sequence"/>
</dbReference>
<proteinExistence type="predicted"/>
<gene>
    <name evidence="2" type="ORF">GCM10009720_21200</name>
</gene>
<name>A0ABP5G785_9MICC</name>
<evidence type="ECO:0000313" key="2">
    <source>
        <dbReference type="EMBL" id="GAA2040546.1"/>
    </source>
</evidence>
<keyword evidence="3" id="KW-1185">Reference proteome</keyword>
<reference evidence="3" key="1">
    <citation type="journal article" date="2019" name="Int. J. Syst. Evol. Microbiol.">
        <title>The Global Catalogue of Microorganisms (GCM) 10K type strain sequencing project: providing services to taxonomists for standard genome sequencing and annotation.</title>
        <authorList>
            <consortium name="The Broad Institute Genomics Platform"/>
            <consortium name="The Broad Institute Genome Sequencing Center for Infectious Disease"/>
            <person name="Wu L."/>
            <person name="Ma J."/>
        </authorList>
    </citation>
    <scope>NUCLEOTIDE SEQUENCE [LARGE SCALE GENOMIC DNA]</scope>
    <source>
        <strain evidence="3">JCM 13595</strain>
    </source>
</reference>
<sequence length="59" mass="6321">MLGKMFRIFGWLMMFAGLLYAVVSTLSHQFNTVTDRSSGGKPPDSSVGSEPGRAGGLAW</sequence>